<dbReference type="RefSeq" id="WP_121246596.1">
    <property type="nucleotide sequence ID" value="NZ_RBIL01000001.1"/>
</dbReference>
<evidence type="ECO:0000259" key="7">
    <source>
        <dbReference type="Pfam" id="PF08281"/>
    </source>
</evidence>
<organism evidence="8 9">
    <name type="scientific">Solirubrobacter pauli</name>
    <dbReference type="NCBI Taxonomy" id="166793"/>
    <lineage>
        <taxon>Bacteria</taxon>
        <taxon>Bacillati</taxon>
        <taxon>Actinomycetota</taxon>
        <taxon>Thermoleophilia</taxon>
        <taxon>Solirubrobacterales</taxon>
        <taxon>Solirubrobacteraceae</taxon>
        <taxon>Solirubrobacter</taxon>
    </lineage>
</organism>
<dbReference type="InterPro" id="IPR039425">
    <property type="entry name" value="RNA_pol_sigma-70-like"/>
</dbReference>
<dbReference type="PANTHER" id="PTHR43133">
    <property type="entry name" value="RNA POLYMERASE ECF-TYPE SIGMA FACTO"/>
    <property type="match status" value="1"/>
</dbReference>
<dbReference type="Proteomes" id="UP000278962">
    <property type="component" value="Unassembled WGS sequence"/>
</dbReference>
<dbReference type="PANTHER" id="PTHR43133:SF8">
    <property type="entry name" value="RNA POLYMERASE SIGMA FACTOR HI_1459-RELATED"/>
    <property type="match status" value="1"/>
</dbReference>
<protein>
    <submittedName>
        <fullName evidence="8">RNA polymerase sigma-70 factor (ECF subfamily)</fullName>
    </submittedName>
</protein>
<dbReference type="InterPro" id="IPR014284">
    <property type="entry name" value="RNA_pol_sigma-70_dom"/>
</dbReference>
<evidence type="ECO:0000256" key="4">
    <source>
        <dbReference type="ARBA" id="ARBA00023125"/>
    </source>
</evidence>
<proteinExistence type="inferred from homology"/>
<dbReference type="Pfam" id="PF04542">
    <property type="entry name" value="Sigma70_r2"/>
    <property type="match status" value="1"/>
</dbReference>
<evidence type="ECO:0000256" key="5">
    <source>
        <dbReference type="ARBA" id="ARBA00023163"/>
    </source>
</evidence>
<gene>
    <name evidence="8" type="ORF">C8N24_0019</name>
</gene>
<feature type="domain" description="RNA polymerase sigma-70 region 2" evidence="6">
    <location>
        <begin position="23"/>
        <end position="89"/>
    </location>
</feature>
<evidence type="ECO:0000313" key="9">
    <source>
        <dbReference type="Proteomes" id="UP000278962"/>
    </source>
</evidence>
<feature type="domain" description="RNA polymerase sigma factor 70 region 4 type 2" evidence="7">
    <location>
        <begin position="124"/>
        <end position="175"/>
    </location>
</feature>
<dbReference type="Pfam" id="PF08281">
    <property type="entry name" value="Sigma70_r4_2"/>
    <property type="match status" value="1"/>
</dbReference>
<evidence type="ECO:0000313" key="8">
    <source>
        <dbReference type="EMBL" id="RKQ90220.1"/>
    </source>
</evidence>
<comment type="caution">
    <text evidence="8">The sequence shown here is derived from an EMBL/GenBank/DDBJ whole genome shotgun (WGS) entry which is preliminary data.</text>
</comment>
<dbReference type="NCBIfam" id="TIGR02937">
    <property type="entry name" value="sigma70-ECF"/>
    <property type="match status" value="1"/>
</dbReference>
<dbReference type="InterPro" id="IPR036388">
    <property type="entry name" value="WH-like_DNA-bd_sf"/>
</dbReference>
<dbReference type="InterPro" id="IPR013325">
    <property type="entry name" value="RNA_pol_sigma_r2"/>
</dbReference>
<evidence type="ECO:0000256" key="3">
    <source>
        <dbReference type="ARBA" id="ARBA00023082"/>
    </source>
</evidence>
<keyword evidence="2" id="KW-0805">Transcription regulation</keyword>
<dbReference type="SUPFAM" id="SSF88659">
    <property type="entry name" value="Sigma3 and sigma4 domains of RNA polymerase sigma factors"/>
    <property type="match status" value="1"/>
</dbReference>
<evidence type="ECO:0000256" key="1">
    <source>
        <dbReference type="ARBA" id="ARBA00010641"/>
    </source>
</evidence>
<keyword evidence="3" id="KW-0731">Sigma factor</keyword>
<dbReference type="InterPro" id="IPR013324">
    <property type="entry name" value="RNA_pol_sigma_r3/r4-like"/>
</dbReference>
<dbReference type="EMBL" id="RBIL01000001">
    <property type="protein sequence ID" value="RKQ90220.1"/>
    <property type="molecule type" value="Genomic_DNA"/>
</dbReference>
<sequence>MVTDDDELLRRAATGDDDAFALFYRRHRGLVVGYLRQRVSEPEHAFDLTAETFAAALVALRRYRPAEGAAAAWLLGIARNKLLESFRRGRVEARARTRLAMEPIAVDDEDLLAIEAQAVAGQASLERLLESLPQDQRAAIRARVLDEREYTDIARELESSPQVIRQRVSRGLRTLRAQLGERR</sequence>
<keyword evidence="5" id="KW-0804">Transcription</keyword>
<evidence type="ECO:0000259" key="6">
    <source>
        <dbReference type="Pfam" id="PF04542"/>
    </source>
</evidence>
<dbReference type="SUPFAM" id="SSF88946">
    <property type="entry name" value="Sigma2 domain of RNA polymerase sigma factors"/>
    <property type="match status" value="1"/>
</dbReference>
<dbReference type="OrthoDB" id="5243867at2"/>
<dbReference type="InterPro" id="IPR013249">
    <property type="entry name" value="RNA_pol_sigma70_r4_t2"/>
</dbReference>
<reference evidence="8 9" key="1">
    <citation type="submission" date="2018-10" db="EMBL/GenBank/DDBJ databases">
        <title>Genomic Encyclopedia of Archaeal and Bacterial Type Strains, Phase II (KMG-II): from individual species to whole genera.</title>
        <authorList>
            <person name="Goeker M."/>
        </authorList>
    </citation>
    <scope>NUCLEOTIDE SEQUENCE [LARGE SCALE GENOMIC DNA]</scope>
    <source>
        <strain evidence="8 9">DSM 14954</strain>
    </source>
</reference>
<dbReference type="Gene3D" id="1.10.1740.10">
    <property type="match status" value="1"/>
</dbReference>
<keyword evidence="9" id="KW-1185">Reference proteome</keyword>
<dbReference type="GO" id="GO:0006352">
    <property type="term" value="P:DNA-templated transcription initiation"/>
    <property type="evidence" value="ECO:0007669"/>
    <property type="project" value="InterPro"/>
</dbReference>
<dbReference type="AlphaFoldDB" id="A0A660L8F5"/>
<keyword evidence="4" id="KW-0238">DNA-binding</keyword>
<evidence type="ECO:0000256" key="2">
    <source>
        <dbReference type="ARBA" id="ARBA00023015"/>
    </source>
</evidence>
<accession>A0A660L8F5</accession>
<dbReference type="Gene3D" id="1.10.10.10">
    <property type="entry name" value="Winged helix-like DNA-binding domain superfamily/Winged helix DNA-binding domain"/>
    <property type="match status" value="1"/>
</dbReference>
<comment type="similarity">
    <text evidence="1">Belongs to the sigma-70 factor family. ECF subfamily.</text>
</comment>
<dbReference type="InterPro" id="IPR007627">
    <property type="entry name" value="RNA_pol_sigma70_r2"/>
</dbReference>
<name>A0A660L8F5_9ACTN</name>
<dbReference type="GO" id="GO:0003677">
    <property type="term" value="F:DNA binding"/>
    <property type="evidence" value="ECO:0007669"/>
    <property type="project" value="UniProtKB-KW"/>
</dbReference>
<dbReference type="GO" id="GO:0016987">
    <property type="term" value="F:sigma factor activity"/>
    <property type="evidence" value="ECO:0007669"/>
    <property type="project" value="UniProtKB-KW"/>
</dbReference>